<evidence type="ECO:0000313" key="12">
    <source>
        <dbReference type="EMBL" id="MDR7273398.1"/>
    </source>
</evidence>
<keyword evidence="13" id="KW-1185">Reference proteome</keyword>
<feature type="modified residue" description="4-aspartylphosphate" evidence="8">
    <location>
        <position position="836"/>
    </location>
</feature>
<dbReference type="Pfam" id="PF02518">
    <property type="entry name" value="HATPase_c"/>
    <property type="match status" value="1"/>
</dbReference>
<proteinExistence type="predicted"/>
<dbReference type="SUPFAM" id="SSF47384">
    <property type="entry name" value="Homodimeric domain of signal transducing histidine kinase"/>
    <property type="match status" value="1"/>
</dbReference>
<dbReference type="RefSeq" id="WP_310361734.1">
    <property type="nucleotide sequence ID" value="NZ_JAVDYB010000001.1"/>
</dbReference>
<dbReference type="CDD" id="cd17574">
    <property type="entry name" value="REC_OmpR"/>
    <property type="match status" value="1"/>
</dbReference>
<evidence type="ECO:0000256" key="6">
    <source>
        <dbReference type="ARBA" id="ARBA00022777"/>
    </source>
</evidence>
<dbReference type="SMART" id="SM00448">
    <property type="entry name" value="REC"/>
    <property type="match status" value="2"/>
</dbReference>
<evidence type="ECO:0000313" key="13">
    <source>
        <dbReference type="Proteomes" id="UP001183643"/>
    </source>
</evidence>
<feature type="transmembrane region" description="Helical" evidence="9">
    <location>
        <begin position="100"/>
        <end position="121"/>
    </location>
</feature>
<dbReference type="GO" id="GO:0005886">
    <property type="term" value="C:plasma membrane"/>
    <property type="evidence" value="ECO:0007669"/>
    <property type="project" value="UniProtKB-SubCell"/>
</dbReference>
<keyword evidence="7" id="KW-0902">Two-component regulatory system</keyword>
<feature type="transmembrane region" description="Helical" evidence="9">
    <location>
        <begin position="6"/>
        <end position="26"/>
    </location>
</feature>
<dbReference type="Pfam" id="PF00072">
    <property type="entry name" value="Response_reg"/>
    <property type="match status" value="2"/>
</dbReference>
<comment type="subcellular location">
    <subcellularLocation>
        <location evidence="2">Cell membrane</location>
    </subcellularLocation>
</comment>
<dbReference type="EC" id="2.7.13.3" evidence="3"/>
<feature type="transmembrane region" description="Helical" evidence="9">
    <location>
        <begin position="160"/>
        <end position="184"/>
    </location>
</feature>
<comment type="catalytic activity">
    <reaction evidence="1">
        <text>ATP + protein L-histidine = ADP + protein N-phospho-L-histidine.</text>
        <dbReference type="EC" id="2.7.13.3"/>
    </reaction>
</comment>
<dbReference type="InterPro" id="IPR036097">
    <property type="entry name" value="HisK_dim/P_sf"/>
</dbReference>
<dbReference type="Gene3D" id="3.30.565.10">
    <property type="entry name" value="Histidine kinase-like ATPase, C-terminal domain"/>
    <property type="match status" value="1"/>
</dbReference>
<feature type="domain" description="Histidine kinase" evidence="10">
    <location>
        <begin position="423"/>
        <end position="645"/>
    </location>
</feature>
<dbReference type="InterPro" id="IPR001789">
    <property type="entry name" value="Sig_transdc_resp-reg_receiver"/>
</dbReference>
<feature type="transmembrane region" description="Helical" evidence="9">
    <location>
        <begin position="75"/>
        <end position="93"/>
    </location>
</feature>
<dbReference type="SUPFAM" id="SSF52172">
    <property type="entry name" value="CheY-like"/>
    <property type="match status" value="2"/>
</dbReference>
<keyword evidence="6 12" id="KW-0418">Kinase</keyword>
<feature type="modified residue" description="4-aspartylphosphate" evidence="8">
    <location>
        <position position="714"/>
    </location>
</feature>
<dbReference type="EMBL" id="JAVDYB010000001">
    <property type="protein sequence ID" value="MDR7273398.1"/>
    <property type="molecule type" value="Genomic_DNA"/>
</dbReference>
<dbReference type="SMART" id="SM00388">
    <property type="entry name" value="HisKA"/>
    <property type="match status" value="1"/>
</dbReference>
<evidence type="ECO:0000256" key="9">
    <source>
        <dbReference type="SAM" id="Phobius"/>
    </source>
</evidence>
<dbReference type="InterPro" id="IPR011006">
    <property type="entry name" value="CheY-like_superfamily"/>
</dbReference>
<dbReference type="CDD" id="cd00082">
    <property type="entry name" value="HisKA"/>
    <property type="match status" value="1"/>
</dbReference>
<evidence type="ECO:0000259" key="10">
    <source>
        <dbReference type="PROSITE" id="PS50109"/>
    </source>
</evidence>
<dbReference type="CDD" id="cd16922">
    <property type="entry name" value="HATPase_EvgS-ArcB-TorS-like"/>
    <property type="match status" value="1"/>
</dbReference>
<keyword evidence="5" id="KW-0808">Transferase</keyword>
<evidence type="ECO:0000256" key="2">
    <source>
        <dbReference type="ARBA" id="ARBA00004236"/>
    </source>
</evidence>
<comment type="caution">
    <text evidence="12">The sequence shown here is derived from an EMBL/GenBank/DDBJ whole genome shotgun (WGS) entry which is preliminary data.</text>
</comment>
<dbReference type="FunFam" id="3.30.565.10:FF:000006">
    <property type="entry name" value="Sensor histidine kinase WalK"/>
    <property type="match status" value="1"/>
</dbReference>
<feature type="domain" description="Response regulatory" evidence="11">
    <location>
        <begin position="665"/>
        <end position="778"/>
    </location>
</feature>
<keyword evidence="4 8" id="KW-0597">Phosphoprotein</keyword>
<dbReference type="InterPro" id="IPR003661">
    <property type="entry name" value="HisK_dim/P_dom"/>
</dbReference>
<name>A0AAE3YG51_9ACTN</name>
<keyword evidence="9" id="KW-1133">Transmembrane helix</keyword>
<keyword evidence="9" id="KW-0472">Membrane</keyword>
<evidence type="ECO:0000256" key="3">
    <source>
        <dbReference type="ARBA" id="ARBA00012438"/>
    </source>
</evidence>
<dbReference type="Gene3D" id="3.40.50.2300">
    <property type="match status" value="2"/>
</dbReference>
<evidence type="ECO:0000256" key="7">
    <source>
        <dbReference type="ARBA" id="ARBA00023012"/>
    </source>
</evidence>
<evidence type="ECO:0000256" key="4">
    <source>
        <dbReference type="ARBA" id="ARBA00022553"/>
    </source>
</evidence>
<feature type="domain" description="Response regulatory" evidence="11">
    <location>
        <begin position="787"/>
        <end position="919"/>
    </location>
</feature>
<evidence type="ECO:0000256" key="5">
    <source>
        <dbReference type="ARBA" id="ARBA00022679"/>
    </source>
</evidence>
<dbReference type="InterPro" id="IPR036890">
    <property type="entry name" value="HATPase_C_sf"/>
</dbReference>
<evidence type="ECO:0000256" key="1">
    <source>
        <dbReference type="ARBA" id="ARBA00000085"/>
    </source>
</evidence>
<dbReference type="InterPro" id="IPR005467">
    <property type="entry name" value="His_kinase_dom"/>
</dbReference>
<dbReference type="GO" id="GO:0009927">
    <property type="term" value="F:histidine phosphotransfer kinase activity"/>
    <property type="evidence" value="ECO:0007669"/>
    <property type="project" value="TreeGrafter"/>
</dbReference>
<dbReference type="PANTHER" id="PTHR43047:SF63">
    <property type="entry name" value="HISTIDINE KINASE"/>
    <property type="match status" value="1"/>
</dbReference>
<organism evidence="12 13">
    <name type="scientific">Catenuloplanes atrovinosus</name>
    <dbReference type="NCBI Taxonomy" id="137266"/>
    <lineage>
        <taxon>Bacteria</taxon>
        <taxon>Bacillati</taxon>
        <taxon>Actinomycetota</taxon>
        <taxon>Actinomycetes</taxon>
        <taxon>Micromonosporales</taxon>
        <taxon>Micromonosporaceae</taxon>
        <taxon>Catenuloplanes</taxon>
    </lineage>
</organism>
<evidence type="ECO:0000256" key="8">
    <source>
        <dbReference type="PROSITE-ProRule" id="PRU00169"/>
    </source>
</evidence>
<dbReference type="Pfam" id="PF00512">
    <property type="entry name" value="HisKA"/>
    <property type="match status" value="1"/>
</dbReference>
<dbReference type="GO" id="GO:0000155">
    <property type="term" value="F:phosphorelay sensor kinase activity"/>
    <property type="evidence" value="ECO:0007669"/>
    <property type="project" value="InterPro"/>
</dbReference>
<feature type="transmembrane region" description="Helical" evidence="9">
    <location>
        <begin position="38"/>
        <end position="55"/>
    </location>
</feature>
<dbReference type="SMART" id="SM00387">
    <property type="entry name" value="HATPase_c"/>
    <property type="match status" value="1"/>
</dbReference>
<dbReference type="Proteomes" id="UP001183643">
    <property type="component" value="Unassembled WGS sequence"/>
</dbReference>
<dbReference type="Gene3D" id="1.10.287.130">
    <property type="match status" value="1"/>
</dbReference>
<reference evidence="12" key="1">
    <citation type="submission" date="2023-07" db="EMBL/GenBank/DDBJ databases">
        <title>Sequencing the genomes of 1000 actinobacteria strains.</title>
        <authorList>
            <person name="Klenk H.-P."/>
        </authorList>
    </citation>
    <scope>NUCLEOTIDE SEQUENCE</scope>
    <source>
        <strain evidence="12">DSM 44707</strain>
    </source>
</reference>
<dbReference type="PRINTS" id="PR00344">
    <property type="entry name" value="BCTRLSENSOR"/>
</dbReference>
<dbReference type="InterPro" id="IPR003594">
    <property type="entry name" value="HATPase_dom"/>
</dbReference>
<protein>
    <recommendedName>
        <fullName evidence="3">histidine kinase</fullName>
        <ecNumber evidence="3">2.7.13.3</ecNumber>
    </recommendedName>
</protein>
<sequence>MRLDGNQLVVLAAEVLFIALFLRVLYHLIRRPDPLQREVALVFAAPTAIFALDALNRTTGGLPEIGGERPVTALFLPVLLLHPYLTMRLVSLLRPVRRQLTLAALTGGLLLGATLLLIPTGRPLRPAALIAAMAFFAIAETIPGLHLVTEARRRTGASGIRLWIAAGATIAFAGVVVLMGFGALFPVRPGPSPFSVAARVLAVLCGIGYAAAFLPPSWLRRMWSATTLQGVTGRLLDAPATETGQQIWQRYAEMMRDQSAADAVAVLVRKAGGHLEQTAYAGEVEASLTGFDAADLDELMDAPQPVPLAAVSRFRRRAAPPTLASHYAVQGERGYLTTLRMRIPPHETGAVLIFHRYRGLFNEDDLRLLADFGGHAGVLAERGGVLAEQRRLVDEQRRLSAELAASVEKLTQASQAKSDFLANMSHELRTPLNAIIGFSDLMRGEQPVEDRRSVPADWVDHIHNSGRHLLGLINDILDLAKVEAGRIDLHPAPLRVDDAARELLTGLRPLTEKKSQRIVCDLPELTVRADALRFRQILENLLSNAIKFTPDGGTITLEAHAFTADDGRPMVAITVADTGIGIADEDLTRVFEEFQQVGDRAHHQAGTGLGLALARRLVQAHGGDITVTSELGAGSRFTITLPDATEPAVAADTVVVLPQLPERGRILLIEDDVRSAELIRTYLVKAGYRVEMATSGESGLNAARLNPPDAILLDVVLPGIDGWSVIRELKNDGLLATIPVLFISVVDERHAGIAMGAADFLVKPVDDHQLVGSLARHIYTGPAEQPTVLVVDDDEESRHSVEESLRTAGAEVISCADGREGLEISRNHHFDLIVCDLRMPDLDGFSLLAAFNEDPANADVPVVALASTATVTAGHAEVTGKLLARAIHGAEEWDNLVALASGTAARRRLEIDTAERGDR</sequence>
<dbReference type="PROSITE" id="PS50110">
    <property type="entry name" value="RESPONSE_REGULATORY"/>
    <property type="match status" value="2"/>
</dbReference>
<dbReference type="SUPFAM" id="SSF55874">
    <property type="entry name" value="ATPase domain of HSP90 chaperone/DNA topoisomerase II/histidine kinase"/>
    <property type="match status" value="1"/>
</dbReference>
<feature type="transmembrane region" description="Helical" evidence="9">
    <location>
        <begin position="127"/>
        <end position="148"/>
    </location>
</feature>
<dbReference type="InterPro" id="IPR004358">
    <property type="entry name" value="Sig_transdc_His_kin-like_C"/>
</dbReference>
<keyword evidence="9" id="KW-0812">Transmembrane</keyword>
<evidence type="ECO:0000259" key="11">
    <source>
        <dbReference type="PROSITE" id="PS50110"/>
    </source>
</evidence>
<dbReference type="PROSITE" id="PS50109">
    <property type="entry name" value="HIS_KIN"/>
    <property type="match status" value="1"/>
</dbReference>
<gene>
    <name evidence="12" type="ORF">J2S41_000176</name>
</gene>
<dbReference type="AlphaFoldDB" id="A0AAE3YG51"/>
<accession>A0AAE3YG51</accession>
<dbReference type="PANTHER" id="PTHR43047">
    <property type="entry name" value="TWO-COMPONENT HISTIDINE PROTEIN KINASE"/>
    <property type="match status" value="1"/>
</dbReference>